<reference evidence="1" key="1">
    <citation type="journal article" name="BMC Genomics">
        <title>Long-read sequencing and de novo genome assembly of marine medaka (Oryzias melastigma).</title>
        <authorList>
            <person name="Liang P."/>
            <person name="Saqib H.S.A."/>
            <person name="Ni X."/>
            <person name="Shen Y."/>
        </authorList>
    </citation>
    <scope>NUCLEOTIDE SEQUENCE</scope>
    <source>
        <strain evidence="1">Bigg-433</strain>
    </source>
</reference>
<name>A0A834CJV4_ORYME</name>
<accession>A0A834CJV4</accession>
<sequence>MFDVAVKMEAGPRCITVESIPTFLTELKSPGSGLLRFCSSSVLHLIQARSISHVGFRFPLQITCWTVYTAGVTPVHFLPMFSCLHVAAEGGTSAAGPL</sequence>
<dbReference type="AlphaFoldDB" id="A0A834CJV4"/>
<comment type="caution">
    <text evidence="1">The sequence shown here is derived from an EMBL/GenBank/DDBJ whole genome shotgun (WGS) entry which is preliminary data.</text>
</comment>
<evidence type="ECO:0000313" key="2">
    <source>
        <dbReference type="Proteomes" id="UP000646548"/>
    </source>
</evidence>
<protein>
    <submittedName>
        <fullName evidence="1">Uncharacterized protein</fullName>
    </submittedName>
</protein>
<dbReference type="EMBL" id="WKFB01000273">
    <property type="protein sequence ID" value="KAF6728693.1"/>
    <property type="molecule type" value="Genomic_DNA"/>
</dbReference>
<evidence type="ECO:0000313" key="1">
    <source>
        <dbReference type="EMBL" id="KAF6728693.1"/>
    </source>
</evidence>
<gene>
    <name evidence="1" type="ORF">FQA47_023267</name>
</gene>
<organism evidence="1 2">
    <name type="scientific">Oryzias melastigma</name>
    <name type="common">Marine medaka</name>
    <dbReference type="NCBI Taxonomy" id="30732"/>
    <lineage>
        <taxon>Eukaryota</taxon>
        <taxon>Metazoa</taxon>
        <taxon>Chordata</taxon>
        <taxon>Craniata</taxon>
        <taxon>Vertebrata</taxon>
        <taxon>Euteleostomi</taxon>
        <taxon>Actinopterygii</taxon>
        <taxon>Neopterygii</taxon>
        <taxon>Teleostei</taxon>
        <taxon>Neoteleostei</taxon>
        <taxon>Acanthomorphata</taxon>
        <taxon>Ovalentaria</taxon>
        <taxon>Atherinomorphae</taxon>
        <taxon>Beloniformes</taxon>
        <taxon>Adrianichthyidae</taxon>
        <taxon>Oryziinae</taxon>
        <taxon>Oryzias</taxon>
    </lineage>
</organism>
<proteinExistence type="predicted"/>
<dbReference type="Proteomes" id="UP000646548">
    <property type="component" value="Unassembled WGS sequence"/>
</dbReference>